<feature type="binding site" evidence="18">
    <location>
        <position position="337"/>
    </location>
    <ligand>
        <name>ATP</name>
        <dbReference type="ChEBI" id="CHEBI:30616"/>
    </ligand>
</feature>
<feature type="chain" id="PRO_5014873577" description="non-specific serine/threonine protein kinase" evidence="21">
    <location>
        <begin position="40"/>
        <end position="567"/>
    </location>
</feature>
<evidence type="ECO:0000259" key="22">
    <source>
        <dbReference type="PROSITE" id="PS50011"/>
    </source>
</evidence>
<keyword evidence="4" id="KW-0597">Phosphoprotein</keyword>
<evidence type="ECO:0000256" key="17">
    <source>
        <dbReference type="ARBA" id="ARBA00048679"/>
    </source>
</evidence>
<feature type="domain" description="Gnk2-homologous" evidence="23">
    <location>
        <begin position="43"/>
        <end position="146"/>
    </location>
</feature>
<dbReference type="Gene3D" id="3.30.430.20">
    <property type="entry name" value="Gnk2 domain, C-X8-C-X2-C motif"/>
    <property type="match status" value="3"/>
</dbReference>
<dbReference type="EMBL" id="OIVN01006139">
    <property type="protein sequence ID" value="SPD25997.1"/>
    <property type="molecule type" value="Genomic_DNA"/>
</dbReference>
<evidence type="ECO:0000259" key="23">
    <source>
        <dbReference type="PROSITE" id="PS51473"/>
    </source>
</evidence>
<dbReference type="SMART" id="SM00220">
    <property type="entry name" value="S_TKc"/>
    <property type="match status" value="1"/>
</dbReference>
<keyword evidence="14" id="KW-0675">Receptor</keyword>
<organism evidence="24">
    <name type="scientific">Fagus sylvatica</name>
    <name type="common">Beechnut</name>
    <dbReference type="NCBI Taxonomy" id="28930"/>
    <lineage>
        <taxon>Eukaryota</taxon>
        <taxon>Viridiplantae</taxon>
        <taxon>Streptophyta</taxon>
        <taxon>Embryophyta</taxon>
        <taxon>Tracheophyta</taxon>
        <taxon>Spermatophyta</taxon>
        <taxon>Magnoliopsida</taxon>
        <taxon>eudicotyledons</taxon>
        <taxon>Gunneridae</taxon>
        <taxon>Pentapetalae</taxon>
        <taxon>rosids</taxon>
        <taxon>fabids</taxon>
        <taxon>Fagales</taxon>
        <taxon>Fagaceae</taxon>
        <taxon>Fagus</taxon>
    </lineage>
</organism>
<evidence type="ECO:0000256" key="13">
    <source>
        <dbReference type="ARBA" id="ARBA00023136"/>
    </source>
</evidence>
<accession>A0A2N9IJZ6</accession>
<reference evidence="24" key="1">
    <citation type="submission" date="2018-02" db="EMBL/GenBank/DDBJ databases">
        <authorList>
            <person name="Cohen D.B."/>
            <person name="Kent A.D."/>
        </authorList>
    </citation>
    <scope>NUCLEOTIDE SEQUENCE</scope>
</reference>
<dbReference type="Pfam" id="PF00069">
    <property type="entry name" value="Pkinase"/>
    <property type="match status" value="1"/>
</dbReference>
<dbReference type="CDD" id="cd23509">
    <property type="entry name" value="Gnk2-like"/>
    <property type="match status" value="3"/>
</dbReference>
<keyword evidence="6 20" id="KW-0812">Transmembrane</keyword>
<keyword evidence="15" id="KW-0325">Glycoprotein</keyword>
<keyword evidence="8" id="KW-0677">Repeat</keyword>
<evidence type="ECO:0000256" key="18">
    <source>
        <dbReference type="PROSITE-ProRule" id="PRU10141"/>
    </source>
</evidence>
<dbReference type="Gene3D" id="3.30.200.20">
    <property type="entry name" value="Phosphorylase Kinase, domain 1"/>
    <property type="match status" value="1"/>
</dbReference>
<protein>
    <recommendedName>
        <fullName evidence="2">non-specific serine/threonine protein kinase</fullName>
        <ecNumber evidence="2">2.7.11.1</ecNumber>
    </recommendedName>
</protein>
<keyword evidence="5" id="KW-0808">Transferase</keyword>
<evidence type="ECO:0000256" key="7">
    <source>
        <dbReference type="ARBA" id="ARBA00022729"/>
    </source>
</evidence>
<dbReference type="EC" id="2.7.11.1" evidence="2"/>
<sequence>MVSFRPNFHFRQHICMAMVSSRLLFFLAAILILIVQALAQPPSFLYYSCLDTCNYTNNSTYETNLNQLLSSLYSNTEIDYGFYNSSYGQNSDEVYAIGLCRGDVQTDVCRNCLKNSSDLLKRLCPNEKEAIGWYDQCMLHYSNSSMLGIVELSPEIFLLNTENISANYVNEFDGDLQKLLESLKNEAAAGASLRKFAAGNASAPNFMTLYALVQCTPDLSEQQCIGCLDDAIKAIPQCCAGKEGNGTSTSRTVIIIVVPTVAFVVLIVSFCIYLRVRKPRDKAEDIEEIGSVESLQFDFSTIRAATDDFSEANKLGQGGFGAVYKGTFFNGQVIAVKRLSRDFGPGDLEFKNEVLLVAKLQHRNLLRLLRFSLERNERLLIYEFVPNTSLDHFLFGGIARGLLYLHEDSRLRIIHRDLKASNILLDEEMNPKISDFEREREWNSTSPDEPNYGALSLMYGLIDEALQKEMRFRADNKTVSDGSEQRYGLVQCSRDISKSACSNCFSQLMDAANLCCKSKLGWRILATSCNIRYENYSFFQQPAVPPPLQPPQPAVPPLTPSAQPPGN</sequence>
<comment type="catalytic activity">
    <reaction evidence="16">
        <text>L-threonyl-[protein] + ATP = O-phospho-L-threonyl-[protein] + ADP + H(+)</text>
        <dbReference type="Rhea" id="RHEA:46608"/>
        <dbReference type="Rhea" id="RHEA-COMP:11060"/>
        <dbReference type="Rhea" id="RHEA-COMP:11605"/>
        <dbReference type="ChEBI" id="CHEBI:15378"/>
        <dbReference type="ChEBI" id="CHEBI:30013"/>
        <dbReference type="ChEBI" id="CHEBI:30616"/>
        <dbReference type="ChEBI" id="CHEBI:61977"/>
        <dbReference type="ChEBI" id="CHEBI:456216"/>
        <dbReference type="EC" id="2.7.11.1"/>
    </reaction>
</comment>
<keyword evidence="10" id="KW-0418">Kinase</keyword>
<evidence type="ECO:0000256" key="10">
    <source>
        <dbReference type="ARBA" id="ARBA00022777"/>
    </source>
</evidence>
<dbReference type="InterPro" id="IPR000719">
    <property type="entry name" value="Prot_kinase_dom"/>
</dbReference>
<dbReference type="InterPro" id="IPR002902">
    <property type="entry name" value="GNK2"/>
</dbReference>
<evidence type="ECO:0000256" key="8">
    <source>
        <dbReference type="ARBA" id="ARBA00022737"/>
    </source>
</evidence>
<evidence type="ECO:0000256" key="16">
    <source>
        <dbReference type="ARBA" id="ARBA00047899"/>
    </source>
</evidence>
<feature type="transmembrane region" description="Helical" evidence="20">
    <location>
        <begin position="253"/>
        <end position="274"/>
    </location>
</feature>
<evidence type="ECO:0000256" key="2">
    <source>
        <dbReference type="ARBA" id="ARBA00012513"/>
    </source>
</evidence>
<dbReference type="GO" id="GO:0005886">
    <property type="term" value="C:plasma membrane"/>
    <property type="evidence" value="ECO:0007669"/>
    <property type="project" value="TreeGrafter"/>
</dbReference>
<comment type="subcellular location">
    <subcellularLocation>
        <location evidence="1">Membrane</location>
        <topology evidence="1">Single-pass membrane protein</topology>
    </subcellularLocation>
</comment>
<dbReference type="GO" id="GO:0004674">
    <property type="term" value="F:protein serine/threonine kinase activity"/>
    <property type="evidence" value="ECO:0007669"/>
    <property type="project" value="UniProtKB-KW"/>
</dbReference>
<dbReference type="PROSITE" id="PS00107">
    <property type="entry name" value="PROTEIN_KINASE_ATP"/>
    <property type="match status" value="1"/>
</dbReference>
<dbReference type="FunFam" id="3.30.200.20:FF:000142">
    <property type="entry name" value="Cysteine-rich receptor-like protein kinase 10"/>
    <property type="match status" value="1"/>
</dbReference>
<evidence type="ECO:0000256" key="5">
    <source>
        <dbReference type="ARBA" id="ARBA00022679"/>
    </source>
</evidence>
<evidence type="ECO:0000313" key="24">
    <source>
        <dbReference type="EMBL" id="SPD25997.1"/>
    </source>
</evidence>
<dbReference type="SUPFAM" id="SSF56112">
    <property type="entry name" value="Protein kinase-like (PK-like)"/>
    <property type="match status" value="1"/>
</dbReference>
<evidence type="ECO:0000256" key="9">
    <source>
        <dbReference type="ARBA" id="ARBA00022741"/>
    </source>
</evidence>
<dbReference type="PANTHER" id="PTHR27002">
    <property type="entry name" value="RECEPTOR-LIKE SERINE/THREONINE-PROTEIN KINASE SD1-8"/>
    <property type="match status" value="1"/>
</dbReference>
<dbReference type="InterPro" id="IPR038408">
    <property type="entry name" value="GNK2_sf"/>
</dbReference>
<evidence type="ECO:0000256" key="15">
    <source>
        <dbReference type="ARBA" id="ARBA00023180"/>
    </source>
</evidence>
<keyword evidence="11 18" id="KW-0067">ATP-binding</keyword>
<dbReference type="FunFam" id="3.30.430.20:FF:000003">
    <property type="entry name" value="Cysteine-rich RLK (RECEPTOR-like protein kinase) 10"/>
    <property type="match status" value="1"/>
</dbReference>
<proteinExistence type="predicted"/>
<dbReference type="AlphaFoldDB" id="A0A2N9IJZ6"/>
<gene>
    <name evidence="24" type="ORF">FSB_LOCUS53879</name>
</gene>
<evidence type="ECO:0000256" key="19">
    <source>
        <dbReference type="SAM" id="MobiDB-lite"/>
    </source>
</evidence>
<dbReference type="PROSITE" id="PS00108">
    <property type="entry name" value="PROTEIN_KINASE_ST"/>
    <property type="match status" value="1"/>
</dbReference>
<dbReference type="Pfam" id="PF01657">
    <property type="entry name" value="Stress-antifung"/>
    <property type="match status" value="3"/>
</dbReference>
<keyword evidence="12 20" id="KW-1133">Transmembrane helix</keyword>
<evidence type="ECO:0000256" key="4">
    <source>
        <dbReference type="ARBA" id="ARBA00022553"/>
    </source>
</evidence>
<feature type="domain" description="Gnk2-homologous" evidence="23">
    <location>
        <begin position="152"/>
        <end position="263"/>
    </location>
</feature>
<dbReference type="InterPro" id="IPR011009">
    <property type="entry name" value="Kinase-like_dom_sf"/>
</dbReference>
<feature type="signal peptide" evidence="21">
    <location>
        <begin position="1"/>
        <end position="39"/>
    </location>
</feature>
<dbReference type="InterPro" id="IPR008271">
    <property type="entry name" value="Ser/Thr_kinase_AS"/>
</dbReference>
<dbReference type="FunFam" id="1.10.510.10:FF:001023">
    <property type="entry name" value="Os07g0541700 protein"/>
    <property type="match status" value="1"/>
</dbReference>
<dbReference type="PANTHER" id="PTHR27002:SF1073">
    <property type="entry name" value="CYSTEINE-RICH RECEPTOR-LIKE PROTEIN KINASE 29"/>
    <property type="match status" value="1"/>
</dbReference>
<evidence type="ECO:0000256" key="12">
    <source>
        <dbReference type="ARBA" id="ARBA00022989"/>
    </source>
</evidence>
<keyword evidence="3" id="KW-0723">Serine/threonine-protein kinase</keyword>
<keyword evidence="7 21" id="KW-0732">Signal</keyword>
<name>A0A2N9IJZ6_FAGSY</name>
<keyword evidence="9 18" id="KW-0547">Nucleotide-binding</keyword>
<feature type="domain" description="Gnk2-homologous" evidence="23">
    <location>
        <begin position="432"/>
        <end position="538"/>
    </location>
</feature>
<feature type="region of interest" description="Disordered" evidence="19">
    <location>
        <begin position="544"/>
        <end position="567"/>
    </location>
</feature>
<dbReference type="PROSITE" id="PS50011">
    <property type="entry name" value="PROTEIN_KINASE_DOM"/>
    <property type="match status" value="1"/>
</dbReference>
<dbReference type="PROSITE" id="PS51473">
    <property type="entry name" value="GNK2"/>
    <property type="match status" value="3"/>
</dbReference>
<evidence type="ECO:0000256" key="21">
    <source>
        <dbReference type="SAM" id="SignalP"/>
    </source>
</evidence>
<dbReference type="GO" id="GO:0005524">
    <property type="term" value="F:ATP binding"/>
    <property type="evidence" value="ECO:0007669"/>
    <property type="project" value="UniProtKB-UniRule"/>
</dbReference>
<evidence type="ECO:0000256" key="14">
    <source>
        <dbReference type="ARBA" id="ARBA00023170"/>
    </source>
</evidence>
<keyword evidence="13 20" id="KW-0472">Membrane</keyword>
<evidence type="ECO:0000256" key="3">
    <source>
        <dbReference type="ARBA" id="ARBA00022527"/>
    </source>
</evidence>
<evidence type="ECO:0000256" key="11">
    <source>
        <dbReference type="ARBA" id="ARBA00022840"/>
    </source>
</evidence>
<evidence type="ECO:0000256" key="6">
    <source>
        <dbReference type="ARBA" id="ARBA00022692"/>
    </source>
</evidence>
<evidence type="ECO:0000256" key="1">
    <source>
        <dbReference type="ARBA" id="ARBA00004167"/>
    </source>
</evidence>
<comment type="catalytic activity">
    <reaction evidence="17">
        <text>L-seryl-[protein] + ATP = O-phospho-L-seryl-[protein] + ADP + H(+)</text>
        <dbReference type="Rhea" id="RHEA:17989"/>
        <dbReference type="Rhea" id="RHEA-COMP:9863"/>
        <dbReference type="Rhea" id="RHEA-COMP:11604"/>
        <dbReference type="ChEBI" id="CHEBI:15378"/>
        <dbReference type="ChEBI" id="CHEBI:29999"/>
        <dbReference type="ChEBI" id="CHEBI:30616"/>
        <dbReference type="ChEBI" id="CHEBI:83421"/>
        <dbReference type="ChEBI" id="CHEBI:456216"/>
        <dbReference type="EC" id="2.7.11.1"/>
    </reaction>
</comment>
<dbReference type="InterPro" id="IPR017441">
    <property type="entry name" value="Protein_kinase_ATP_BS"/>
</dbReference>
<dbReference type="FunFam" id="3.30.430.20:FF:000002">
    <property type="entry name" value="Cysteine-rich receptor-like protein kinase 10"/>
    <property type="match status" value="1"/>
</dbReference>
<feature type="domain" description="Protein kinase" evidence="22">
    <location>
        <begin position="309"/>
        <end position="567"/>
    </location>
</feature>
<evidence type="ECO:0000256" key="20">
    <source>
        <dbReference type="SAM" id="Phobius"/>
    </source>
</evidence>